<comment type="caution">
    <text evidence="2">The sequence shown here is derived from an EMBL/GenBank/DDBJ whole genome shotgun (WGS) entry which is preliminary data.</text>
</comment>
<evidence type="ECO:0000313" key="2">
    <source>
        <dbReference type="EMBL" id="MCX2981610.1"/>
    </source>
</evidence>
<keyword evidence="1" id="KW-0732">Signal</keyword>
<accession>A0ABT3TH07</accession>
<sequence>MTHAMTQWVLFFIATLVANSAHSQPWQLQHLPWGDPDFQGIWTTATVTTLERPDELSELVLTPEQALAVEQGMEDLQEAIDNIADGDLEAGGDVGGYNSFWMDPGTRALRVRGEPRSSIIVYPQEGEIPYTLKSQLRFYWNAYKMLSRENNPEERPEGERCTVGFGSTGGPPMLPVLYNNNYQFMQSPGHVGILVEMNHNVRNIRLGGEPLPPQIKPWLGDSLGHWDGDTLVVETTQFHPQQFMRLAIKHQLMMATDTRVIERFTRISENEIVYEFTVSDPELYTEDWRGELTLRRSAGPIYEYACHEGNYALPNILDGARQKEQED</sequence>
<evidence type="ECO:0000256" key="1">
    <source>
        <dbReference type="SAM" id="SignalP"/>
    </source>
</evidence>
<feature type="chain" id="PRO_5045131942" evidence="1">
    <location>
        <begin position="24"/>
        <end position="327"/>
    </location>
</feature>
<proteinExistence type="predicted"/>
<dbReference type="RefSeq" id="WP_279245608.1">
    <property type="nucleotide sequence ID" value="NZ_SHNN01000002.1"/>
</dbReference>
<dbReference type="EMBL" id="SHNN01000002">
    <property type="protein sequence ID" value="MCX2981610.1"/>
    <property type="molecule type" value="Genomic_DNA"/>
</dbReference>
<reference evidence="2" key="1">
    <citation type="submission" date="2019-02" db="EMBL/GenBank/DDBJ databases">
        <authorList>
            <person name="Li S.-H."/>
        </authorList>
    </citation>
    <scope>NUCLEOTIDE SEQUENCE</scope>
    <source>
        <strain evidence="2">IMCC14734</strain>
    </source>
</reference>
<organism evidence="2 3">
    <name type="scientific">Candidatus Litorirhabdus singularis</name>
    <dbReference type="NCBI Taxonomy" id="2518993"/>
    <lineage>
        <taxon>Bacteria</taxon>
        <taxon>Pseudomonadati</taxon>
        <taxon>Pseudomonadota</taxon>
        <taxon>Gammaproteobacteria</taxon>
        <taxon>Cellvibrionales</taxon>
        <taxon>Halieaceae</taxon>
        <taxon>Candidatus Litorirhabdus</taxon>
    </lineage>
</organism>
<keyword evidence="3" id="KW-1185">Reference proteome</keyword>
<protein>
    <submittedName>
        <fullName evidence="2">Uncharacterized protein</fullName>
    </submittedName>
</protein>
<gene>
    <name evidence="2" type="ORF">EYC98_12125</name>
</gene>
<dbReference type="Proteomes" id="UP001143362">
    <property type="component" value="Unassembled WGS sequence"/>
</dbReference>
<evidence type="ECO:0000313" key="3">
    <source>
        <dbReference type="Proteomes" id="UP001143362"/>
    </source>
</evidence>
<feature type="signal peptide" evidence="1">
    <location>
        <begin position="1"/>
        <end position="23"/>
    </location>
</feature>
<name>A0ABT3TH07_9GAMM</name>